<dbReference type="KEGG" id="tpav:HRQ91_04310"/>
<keyword evidence="3" id="KW-1185">Reference proteome</keyword>
<evidence type="ECO:0000313" key="1">
    <source>
        <dbReference type="EMBL" id="QTQ12055.1"/>
    </source>
</evidence>
<reference evidence="1" key="1">
    <citation type="submission" date="2020-05" db="EMBL/GenBank/DDBJ databases">
        <authorList>
            <person name="Zeng H."/>
            <person name="Chan Y.K."/>
            <person name="Watt R.M."/>
        </authorList>
    </citation>
    <scope>NUCLEOTIDE SEQUENCE</scope>
    <source>
        <strain evidence="2">ATCC 700770</strain>
        <strain evidence="1">ATCC 700773</strain>
    </source>
</reference>
<reference evidence="1 3" key="2">
    <citation type="journal article" date="2021" name="Microbiol. Resour. Announc.">
        <title>Complete Genome Sequences of Three Human Oral Treponema parvum Isolates.</title>
        <authorList>
            <person name="Zeng H."/>
            <person name="Watt R.M."/>
        </authorList>
    </citation>
    <scope>NUCLEOTIDE SEQUENCE</scope>
    <source>
        <strain evidence="2 3">ATCC 700770</strain>
        <strain evidence="1">ATCC 700773</strain>
    </source>
</reference>
<dbReference type="Proteomes" id="UP000671995">
    <property type="component" value="Chromosome"/>
</dbReference>
<dbReference type="EMBL" id="CP054257">
    <property type="protein sequence ID" value="QTQ12055.1"/>
    <property type="molecule type" value="Genomic_DNA"/>
</dbReference>
<sequence>MGEIIPRWEWRTFGKEFGEGEAKIKAHELATFKKSSEKYILSKNSNENCKIRDDLMDIKSLRQVNADKLEQWYPTAKLTFPLSKENITDLFKNYFKVEVPKFERDEYTYEQYLDELVAKTKDLEIVDVYKERSIYDIEGTTVEIAETKFNGVPNRTICVEHIDPKLVMKVVRELGVQDYPNINYLSAMKQAVGMES</sequence>
<name>A0A975F0J3_9SPIR</name>
<dbReference type="RefSeq" id="WP_210116769.1">
    <property type="nucleotide sequence ID" value="NZ_CP054142.1"/>
</dbReference>
<dbReference type="EMBL" id="CP054142">
    <property type="protein sequence ID" value="QTQ13742.1"/>
    <property type="molecule type" value="Genomic_DNA"/>
</dbReference>
<dbReference type="Proteomes" id="UP000671908">
    <property type="component" value="Chromosome"/>
</dbReference>
<evidence type="ECO:0000313" key="2">
    <source>
        <dbReference type="EMBL" id="QTQ13742.1"/>
    </source>
</evidence>
<evidence type="ECO:0000313" key="3">
    <source>
        <dbReference type="Proteomes" id="UP000671908"/>
    </source>
</evidence>
<dbReference type="AlphaFoldDB" id="A0A975F0J3"/>
<protein>
    <submittedName>
        <fullName evidence="1">Uncharacterized protein</fullName>
    </submittedName>
</protein>
<evidence type="ECO:0000313" key="4">
    <source>
        <dbReference type="Proteomes" id="UP000671995"/>
    </source>
</evidence>
<proteinExistence type="predicted"/>
<organism evidence="1 4">
    <name type="scientific">Treponema parvum</name>
    <dbReference type="NCBI Taxonomy" id="138851"/>
    <lineage>
        <taxon>Bacteria</taxon>
        <taxon>Pseudomonadati</taxon>
        <taxon>Spirochaetota</taxon>
        <taxon>Spirochaetia</taxon>
        <taxon>Spirochaetales</taxon>
        <taxon>Treponemataceae</taxon>
        <taxon>Treponema</taxon>
    </lineage>
</organism>
<accession>A0A975F0J3</accession>
<gene>
    <name evidence="1" type="ORF">HRI96_07530</name>
    <name evidence="2" type="ORF">HRQ91_04310</name>
</gene>